<keyword evidence="1" id="KW-1133">Transmembrane helix</keyword>
<dbReference type="Gene3D" id="3.90.550.10">
    <property type="entry name" value="Spore Coat Polysaccharide Biosynthesis Protein SpsA, Chain A"/>
    <property type="match status" value="1"/>
</dbReference>
<feature type="transmembrane region" description="Helical" evidence="1">
    <location>
        <begin position="12"/>
        <end position="32"/>
    </location>
</feature>
<dbReference type="InterPro" id="IPR001173">
    <property type="entry name" value="Glyco_trans_2-like"/>
</dbReference>
<dbReference type="AlphaFoldDB" id="A0A381RLP7"/>
<feature type="transmembrane region" description="Helical" evidence="1">
    <location>
        <begin position="312"/>
        <end position="332"/>
    </location>
</feature>
<evidence type="ECO:0000259" key="2">
    <source>
        <dbReference type="Pfam" id="PF00535"/>
    </source>
</evidence>
<protein>
    <recommendedName>
        <fullName evidence="2">Glycosyltransferase 2-like domain-containing protein</fullName>
    </recommendedName>
</protein>
<dbReference type="PANTHER" id="PTHR43685">
    <property type="entry name" value="GLYCOSYLTRANSFERASE"/>
    <property type="match status" value="1"/>
</dbReference>
<evidence type="ECO:0000256" key="1">
    <source>
        <dbReference type="SAM" id="Phobius"/>
    </source>
</evidence>
<evidence type="ECO:0000313" key="3">
    <source>
        <dbReference type="EMBL" id="SUZ92775.1"/>
    </source>
</evidence>
<reference evidence="3" key="1">
    <citation type="submission" date="2018-05" db="EMBL/GenBank/DDBJ databases">
        <authorList>
            <person name="Lanie J.A."/>
            <person name="Ng W.-L."/>
            <person name="Kazmierczak K.M."/>
            <person name="Andrzejewski T.M."/>
            <person name="Davidsen T.M."/>
            <person name="Wayne K.J."/>
            <person name="Tettelin H."/>
            <person name="Glass J.I."/>
            <person name="Rusch D."/>
            <person name="Podicherti R."/>
            <person name="Tsui H.-C.T."/>
            <person name="Winkler M.E."/>
        </authorList>
    </citation>
    <scope>NUCLEOTIDE SEQUENCE</scope>
</reference>
<sequence>MDLALIQTLTVLQLILIVAVILYMTANIIYLVRLHPVVQPISNPPRISVCVPARNEERGVEACLQSLLNQDYSNFEVIAIDDHSTDSTADIMQALAQEYSHLKVLEGINLPEDWLGKPFALHQAFKVAQGEYLLFTDADLVFKSTALNTAVHVMRERELDVLTLMPQAEFGSFWEQAVQPVIFGFIASLTRFKNVNNPGHKSAMGFGAFLMFRRAAYEKIGGHEAGKADVLEDVLIAKRAKRAGLKLLVADGKQLFSIRMYFGLKEIWFGWQKNMFLAMNGSVVKATYNVFVVLGFLFTPYIILAINIFEQIGWFWVGLAMASVVLVSAAAYKTCDELGLHRNAAVLFPLGALVMAAIMANSMFHTLVRKKTEWRGRVYSVK</sequence>
<dbReference type="EMBL" id="UINC01002089">
    <property type="protein sequence ID" value="SUZ92775.1"/>
    <property type="molecule type" value="Genomic_DNA"/>
</dbReference>
<dbReference type="PANTHER" id="PTHR43685:SF2">
    <property type="entry name" value="GLYCOSYLTRANSFERASE 2-LIKE DOMAIN-CONTAINING PROTEIN"/>
    <property type="match status" value="1"/>
</dbReference>
<feature type="domain" description="Glycosyltransferase 2-like" evidence="2">
    <location>
        <begin position="48"/>
        <end position="221"/>
    </location>
</feature>
<accession>A0A381RLP7</accession>
<organism evidence="3">
    <name type="scientific">marine metagenome</name>
    <dbReference type="NCBI Taxonomy" id="408172"/>
    <lineage>
        <taxon>unclassified sequences</taxon>
        <taxon>metagenomes</taxon>
        <taxon>ecological metagenomes</taxon>
    </lineage>
</organism>
<keyword evidence="1" id="KW-0472">Membrane</keyword>
<feature type="transmembrane region" description="Helical" evidence="1">
    <location>
        <begin position="344"/>
        <end position="364"/>
    </location>
</feature>
<keyword evidence="1" id="KW-0812">Transmembrane</keyword>
<dbReference type="Pfam" id="PF00535">
    <property type="entry name" value="Glycos_transf_2"/>
    <property type="match status" value="1"/>
</dbReference>
<dbReference type="SUPFAM" id="SSF53448">
    <property type="entry name" value="Nucleotide-diphospho-sugar transferases"/>
    <property type="match status" value="1"/>
</dbReference>
<dbReference type="InterPro" id="IPR029044">
    <property type="entry name" value="Nucleotide-diphossugar_trans"/>
</dbReference>
<dbReference type="InterPro" id="IPR050834">
    <property type="entry name" value="Glycosyltransf_2"/>
</dbReference>
<proteinExistence type="predicted"/>
<name>A0A381RLP7_9ZZZZ</name>
<gene>
    <name evidence="3" type="ORF">METZ01_LOCUS45629</name>
</gene>
<feature type="transmembrane region" description="Helical" evidence="1">
    <location>
        <begin position="286"/>
        <end position="306"/>
    </location>
</feature>